<dbReference type="Pfam" id="PF26366">
    <property type="entry name" value="DUF8094"/>
    <property type="match status" value="1"/>
</dbReference>
<feature type="signal peptide" evidence="3">
    <location>
        <begin position="1"/>
        <end position="24"/>
    </location>
</feature>
<evidence type="ECO:0000256" key="1">
    <source>
        <dbReference type="SAM" id="MobiDB-lite"/>
    </source>
</evidence>
<feature type="region of interest" description="Disordered" evidence="1">
    <location>
        <begin position="313"/>
        <end position="388"/>
    </location>
</feature>
<dbReference type="AlphaFoldDB" id="A0A4R5D3S8"/>
<organism evidence="5 6">
    <name type="scientific">Jiangella asiatica</name>
    <dbReference type="NCBI Taxonomy" id="2530372"/>
    <lineage>
        <taxon>Bacteria</taxon>
        <taxon>Bacillati</taxon>
        <taxon>Actinomycetota</taxon>
        <taxon>Actinomycetes</taxon>
        <taxon>Jiangellales</taxon>
        <taxon>Jiangellaceae</taxon>
        <taxon>Jiangella</taxon>
    </lineage>
</organism>
<reference evidence="5 6" key="1">
    <citation type="submission" date="2019-03" db="EMBL/GenBank/DDBJ databases">
        <title>Draft genome sequences of novel Actinobacteria.</title>
        <authorList>
            <person name="Sahin N."/>
            <person name="Ay H."/>
            <person name="Saygin H."/>
        </authorList>
    </citation>
    <scope>NUCLEOTIDE SEQUENCE [LARGE SCALE GENOMIC DNA]</scope>
    <source>
        <strain evidence="5 6">5K138</strain>
    </source>
</reference>
<keyword evidence="2" id="KW-0812">Transmembrane</keyword>
<feature type="compositionally biased region" description="Acidic residues" evidence="1">
    <location>
        <begin position="323"/>
        <end position="332"/>
    </location>
</feature>
<feature type="compositionally biased region" description="Acidic residues" evidence="1">
    <location>
        <begin position="202"/>
        <end position="213"/>
    </location>
</feature>
<dbReference type="InParanoid" id="A0A4R5D3S8"/>
<evidence type="ECO:0000256" key="2">
    <source>
        <dbReference type="SAM" id="Phobius"/>
    </source>
</evidence>
<protein>
    <recommendedName>
        <fullName evidence="4">DUF8094 domain-containing protein</fullName>
    </recommendedName>
</protein>
<feature type="chain" id="PRO_5038360411" description="DUF8094 domain-containing protein" evidence="3">
    <location>
        <begin position="25"/>
        <end position="710"/>
    </location>
</feature>
<feature type="compositionally biased region" description="Low complexity" evidence="1">
    <location>
        <begin position="128"/>
        <end position="152"/>
    </location>
</feature>
<evidence type="ECO:0000259" key="4">
    <source>
        <dbReference type="Pfam" id="PF26366"/>
    </source>
</evidence>
<sequence length="710" mass="72651">MRRPGLRTVLGVALIVLGTPPLLAGGAAAVYVGPDDTVELVRRDVATDSPVIATAVDLASVTGPVLHVSADAGDIETFVGLAHRIHVDSYLEGVAQQTITDLTPRGEITIADSTPDDSGGADDEPGSGQETEPGPGLETEPTPGFETEPGAGFETESVSRSGTEPGQGLETEPGSGLETEPGSGLETEPGPGFETDPGTGSENDEDLGAEDDPGTGLGTGAGPAAAPGDLDWWQESASGAGRQAVAFELTDEPLRVVVTTPSAAAALDVSFGIDAEIDGLFLTAILVGVAGLLLVAGGVLVLWLRRRRRKRALTVVSSPEPADKDEDEDKADDADRPTPPDGDGDGAKPADGEPEPEKIATVTPLPKRPLPKRTPPPPAPPPPPKPTARVAVVLGLSLSGLVTACAQVPEEITEADRASTIPAITADRAAEFFTLYSETSAEAASTLDGTLLAEVAGGTLLETTQFAFEQQLTTGTAEPGVPAEPAAVVPGTVLSPQVDAYPMWAVVTGEPADGAAPPWYLLTREDAASPWLASIAVQPTAQTSITAPVTSDDGDAVVADEDTVTRGLEALDALVEYGETGVEPERIDLTNADGVTRLPQHGLQLDTAPPEFGSVSRTCAVESPDDIHWLTTEYGAVALATISCTQTMSANPGFSVVIEADGLGTIPGGSEIVQSQISQSASFILSVDADGSATVTGQGMQPLAMTWSLP</sequence>
<evidence type="ECO:0000256" key="3">
    <source>
        <dbReference type="SAM" id="SignalP"/>
    </source>
</evidence>
<keyword evidence="2" id="KW-0472">Membrane</keyword>
<accession>A0A4R5D3S8</accession>
<keyword evidence="6" id="KW-1185">Reference proteome</keyword>
<dbReference type="Proteomes" id="UP000294739">
    <property type="component" value="Unassembled WGS sequence"/>
</dbReference>
<keyword evidence="2" id="KW-1133">Transmembrane helix</keyword>
<keyword evidence="3" id="KW-0732">Signal</keyword>
<dbReference type="RefSeq" id="WP_131897409.1">
    <property type="nucleotide sequence ID" value="NZ_SMKZ01000028.1"/>
</dbReference>
<feature type="transmembrane region" description="Helical" evidence="2">
    <location>
        <begin position="280"/>
        <end position="304"/>
    </location>
</feature>
<evidence type="ECO:0000313" key="5">
    <source>
        <dbReference type="EMBL" id="TDE08039.1"/>
    </source>
</evidence>
<dbReference type="OrthoDB" id="4807206at2"/>
<name>A0A4R5D3S8_9ACTN</name>
<proteinExistence type="predicted"/>
<comment type="caution">
    <text evidence="5">The sequence shown here is derived from an EMBL/GenBank/DDBJ whole genome shotgun (WGS) entry which is preliminary data.</text>
</comment>
<feature type="compositionally biased region" description="Pro residues" evidence="1">
    <location>
        <begin position="366"/>
        <end position="386"/>
    </location>
</feature>
<feature type="region of interest" description="Disordered" evidence="1">
    <location>
        <begin position="102"/>
        <end position="230"/>
    </location>
</feature>
<gene>
    <name evidence="5" type="ORF">E1269_19105</name>
</gene>
<feature type="compositionally biased region" description="Basic and acidic residues" evidence="1">
    <location>
        <begin position="345"/>
        <end position="358"/>
    </location>
</feature>
<feature type="domain" description="DUF8094" evidence="4">
    <location>
        <begin position="422"/>
        <end position="586"/>
    </location>
</feature>
<dbReference type="InterPro" id="IPR058407">
    <property type="entry name" value="DUF8094"/>
</dbReference>
<evidence type="ECO:0000313" key="6">
    <source>
        <dbReference type="Proteomes" id="UP000294739"/>
    </source>
</evidence>
<dbReference type="EMBL" id="SMKZ01000028">
    <property type="protein sequence ID" value="TDE08039.1"/>
    <property type="molecule type" value="Genomic_DNA"/>
</dbReference>